<organism evidence="3 4">
    <name type="scientific">Azospirillum brasilense</name>
    <dbReference type="NCBI Taxonomy" id="192"/>
    <lineage>
        <taxon>Bacteria</taxon>
        <taxon>Pseudomonadati</taxon>
        <taxon>Pseudomonadota</taxon>
        <taxon>Alphaproteobacteria</taxon>
        <taxon>Rhodospirillales</taxon>
        <taxon>Azospirillaceae</taxon>
        <taxon>Azospirillum</taxon>
    </lineage>
</organism>
<dbReference type="InterPro" id="IPR011037">
    <property type="entry name" value="Pyrv_Knase-like_insert_dom_sf"/>
</dbReference>
<dbReference type="SUPFAM" id="SSF50800">
    <property type="entry name" value="PK beta-barrel domain-like"/>
    <property type="match status" value="1"/>
</dbReference>
<reference evidence="2 5" key="2">
    <citation type="submission" date="2023-11" db="EMBL/GenBank/DDBJ databases">
        <title>MicrobeMod: A computational toolkit for identifying prokaryotic methylation and restriction-modification with nanopore sequencing.</title>
        <authorList>
            <person name="Crits-Christoph A."/>
            <person name="Kang S.C."/>
            <person name="Lee H."/>
            <person name="Ostrov N."/>
        </authorList>
    </citation>
    <scope>NUCLEOTIDE SEQUENCE [LARGE SCALE GENOMIC DNA]</scope>
    <source>
        <strain evidence="2 5">ATCC 29145</strain>
    </source>
</reference>
<evidence type="ECO:0000313" key="2">
    <source>
        <dbReference type="EMBL" id="MDX5951902.1"/>
    </source>
</evidence>
<dbReference type="EMBL" id="JAWXYC010000003">
    <property type="protein sequence ID" value="MDX5951902.1"/>
    <property type="molecule type" value="Genomic_DNA"/>
</dbReference>
<dbReference type="RefSeq" id="WP_035678030.1">
    <property type="nucleotide sequence ID" value="NZ_CP012915.1"/>
</dbReference>
<feature type="domain" description="MOSC" evidence="1">
    <location>
        <begin position="99"/>
        <end position="259"/>
    </location>
</feature>
<dbReference type="Proteomes" id="UP001277471">
    <property type="component" value="Unassembled WGS sequence"/>
</dbReference>
<name>A0A0P0EP97_AZOBR</name>
<dbReference type="Gene3D" id="2.40.33.20">
    <property type="entry name" value="PK beta-barrel domain-like"/>
    <property type="match status" value="1"/>
</dbReference>
<evidence type="ECO:0000313" key="5">
    <source>
        <dbReference type="Proteomes" id="UP001277471"/>
    </source>
</evidence>
<dbReference type="GO" id="GO:0030151">
    <property type="term" value="F:molybdenum ion binding"/>
    <property type="evidence" value="ECO:0007669"/>
    <property type="project" value="InterPro"/>
</dbReference>
<gene>
    <name evidence="3" type="ORF">D3868_16285</name>
    <name evidence="2" type="ORF">SIM66_11955</name>
</gene>
<dbReference type="GeneID" id="56449251"/>
<dbReference type="PROSITE" id="PS51340">
    <property type="entry name" value="MOSC"/>
    <property type="match status" value="1"/>
</dbReference>
<accession>A0A0P0EP97</accession>
<dbReference type="KEGG" id="abf:AMK58_20995"/>
<geneLocation type="plasmid" evidence="3 4">
    <name>p1</name>
</geneLocation>
<dbReference type="GO" id="GO:0003824">
    <property type="term" value="F:catalytic activity"/>
    <property type="evidence" value="ECO:0007669"/>
    <property type="project" value="InterPro"/>
</dbReference>
<protein>
    <submittedName>
        <fullName evidence="3">MOSC domain-containing protein</fullName>
    </submittedName>
</protein>
<proteinExistence type="predicted"/>
<dbReference type="Proteomes" id="UP000298774">
    <property type="component" value="Plasmid p1"/>
</dbReference>
<dbReference type="Pfam" id="PF03473">
    <property type="entry name" value="MOSC"/>
    <property type="match status" value="1"/>
</dbReference>
<evidence type="ECO:0000313" key="4">
    <source>
        <dbReference type="Proteomes" id="UP000298774"/>
    </source>
</evidence>
<evidence type="ECO:0000259" key="1">
    <source>
        <dbReference type="PROSITE" id="PS51340"/>
    </source>
</evidence>
<keyword evidence="3" id="KW-0614">Plasmid</keyword>
<keyword evidence="5" id="KW-1185">Reference proteome</keyword>
<sequence>MPATVATIRRYPVKGLSGQDLPAVDLVTGQPIPFDRRFGLLHGPAALTPDIEGWRPNEDFFTLDRNEKLALLDSEFDEATQSLIIRRGGKQVSRGRLDQPMGRMLVEQFFAAYLAGAAPGLPKLAEARNPAQGGGFSFTDREEAAVSILNLASVRDLEERVAKQPVDPRRFRANLMIDGLEPWVERQWIGALLTIGEVTLRICDHKDCRPSSEVNPATGARDLNTLPILERGYDHTQCGVYARVVHGGRIAVGDPVALADDLPS</sequence>
<reference evidence="3 4" key="1">
    <citation type="submission" date="2018-09" db="EMBL/GenBank/DDBJ databases">
        <title>Whole genome based analysis of evolution and adaptive divergence in Indian and Brazilian strains of Azospirillum brasilense.</title>
        <authorList>
            <person name="Singh C."/>
            <person name="Tripathi A.K."/>
        </authorList>
    </citation>
    <scope>NUCLEOTIDE SEQUENCE [LARGE SCALE GENOMIC DNA]</scope>
    <source>
        <strain evidence="3 4">MTCC4038</strain>
        <plasmid evidence="3 4">p1</plasmid>
    </source>
</reference>
<dbReference type="GO" id="GO:0030170">
    <property type="term" value="F:pyridoxal phosphate binding"/>
    <property type="evidence" value="ECO:0007669"/>
    <property type="project" value="InterPro"/>
</dbReference>
<dbReference type="InterPro" id="IPR005302">
    <property type="entry name" value="MoCF_Sase_C"/>
</dbReference>
<dbReference type="AlphaFoldDB" id="A0A0P0EP97"/>
<evidence type="ECO:0000313" key="3">
    <source>
        <dbReference type="EMBL" id="QCO10642.1"/>
    </source>
</evidence>
<dbReference type="EMBL" id="CP032340">
    <property type="protein sequence ID" value="QCO10642.1"/>
    <property type="molecule type" value="Genomic_DNA"/>
</dbReference>